<dbReference type="PRINTS" id="PR00080">
    <property type="entry name" value="SDRFAMILY"/>
</dbReference>
<gene>
    <name evidence="2" type="ORF">METZ01_LOCUS48618</name>
</gene>
<dbReference type="PROSITE" id="PS00061">
    <property type="entry name" value="ADH_SHORT"/>
    <property type="match status" value="1"/>
</dbReference>
<dbReference type="InterPro" id="IPR036291">
    <property type="entry name" value="NAD(P)-bd_dom_sf"/>
</dbReference>
<accession>A0A381RX27</accession>
<comment type="similarity">
    <text evidence="1">Belongs to the short-chain dehydrogenases/reductases (SDR) family.</text>
</comment>
<reference evidence="2" key="1">
    <citation type="submission" date="2018-05" db="EMBL/GenBank/DDBJ databases">
        <authorList>
            <person name="Lanie J.A."/>
            <person name="Ng W.-L."/>
            <person name="Kazmierczak K.M."/>
            <person name="Andrzejewski T.M."/>
            <person name="Davidsen T.M."/>
            <person name="Wayne K.J."/>
            <person name="Tettelin H."/>
            <person name="Glass J.I."/>
            <person name="Rusch D."/>
            <person name="Podicherti R."/>
            <person name="Tsui H.-C.T."/>
            <person name="Winkler M.E."/>
        </authorList>
    </citation>
    <scope>NUCLEOTIDE SEQUENCE</scope>
</reference>
<dbReference type="InterPro" id="IPR020904">
    <property type="entry name" value="Sc_DH/Rdtase_CS"/>
</dbReference>
<evidence type="ECO:0000313" key="2">
    <source>
        <dbReference type="EMBL" id="SUZ95764.1"/>
    </source>
</evidence>
<dbReference type="GO" id="GO:0032787">
    <property type="term" value="P:monocarboxylic acid metabolic process"/>
    <property type="evidence" value="ECO:0007669"/>
    <property type="project" value="UniProtKB-ARBA"/>
</dbReference>
<evidence type="ECO:0008006" key="3">
    <source>
        <dbReference type="Google" id="ProtNLM"/>
    </source>
</evidence>
<dbReference type="EMBL" id="UINC01002352">
    <property type="protein sequence ID" value="SUZ95764.1"/>
    <property type="molecule type" value="Genomic_DNA"/>
</dbReference>
<dbReference type="Gene3D" id="3.40.50.720">
    <property type="entry name" value="NAD(P)-binding Rossmann-like Domain"/>
    <property type="match status" value="1"/>
</dbReference>
<dbReference type="PANTHER" id="PTHR42879:SF2">
    <property type="entry name" value="3-OXOACYL-[ACYL-CARRIER-PROTEIN] REDUCTASE FABG"/>
    <property type="match status" value="1"/>
</dbReference>
<evidence type="ECO:0000256" key="1">
    <source>
        <dbReference type="ARBA" id="ARBA00006484"/>
    </source>
</evidence>
<protein>
    <recommendedName>
        <fullName evidence="3">3-oxoacyl-ACP reductase</fullName>
    </recommendedName>
</protein>
<dbReference type="PRINTS" id="PR00081">
    <property type="entry name" value="GDHRDH"/>
</dbReference>
<dbReference type="Pfam" id="PF13561">
    <property type="entry name" value="adh_short_C2"/>
    <property type="match status" value="1"/>
</dbReference>
<dbReference type="CDD" id="cd05233">
    <property type="entry name" value="SDR_c"/>
    <property type="match status" value="1"/>
</dbReference>
<dbReference type="SUPFAM" id="SSF51735">
    <property type="entry name" value="NAD(P)-binding Rossmann-fold domains"/>
    <property type="match status" value="1"/>
</dbReference>
<dbReference type="PANTHER" id="PTHR42879">
    <property type="entry name" value="3-OXOACYL-(ACYL-CARRIER-PROTEIN) REDUCTASE"/>
    <property type="match status" value="1"/>
</dbReference>
<name>A0A381RX27_9ZZZZ</name>
<proteinExistence type="inferred from homology"/>
<dbReference type="AlphaFoldDB" id="A0A381RX27"/>
<dbReference type="InterPro" id="IPR050259">
    <property type="entry name" value="SDR"/>
</dbReference>
<organism evidence="2">
    <name type="scientific">marine metagenome</name>
    <dbReference type="NCBI Taxonomy" id="408172"/>
    <lineage>
        <taxon>unclassified sequences</taxon>
        <taxon>metagenomes</taxon>
        <taxon>ecological metagenomes</taxon>
    </lineage>
</organism>
<dbReference type="InterPro" id="IPR002347">
    <property type="entry name" value="SDR_fam"/>
</dbReference>
<dbReference type="FunFam" id="3.40.50.720:FF:000084">
    <property type="entry name" value="Short-chain dehydrogenase reductase"/>
    <property type="match status" value="1"/>
</dbReference>
<sequence>MKLHNKIALITGSSSGIGQGVAKLFAQEGATVVVNYPNEEETENANNTLEIITNDSPDSITHMANVSVENEVIEMVNSVKEKFGTIDILVNNAGIATSAPIHEMTSQMWIELLSIHLNGTFMCTRECLKIMYKNNYGRIINTASQLAYKGSAGFAHYTAAKGAIISFTRSLSLEIGNKNIRANCVAPGATETRMLADVPDEILDGIRQSIPKGNIAKVDEIAPAYLFLASDAGDHFVGQCISPNGGDVFL</sequence>